<dbReference type="RefSeq" id="WP_167925270.1">
    <property type="nucleotide sequence ID" value="NZ_JAATVY010000006.1"/>
</dbReference>
<evidence type="ECO:0000313" key="1">
    <source>
        <dbReference type="EMBL" id="NJC70368.1"/>
    </source>
</evidence>
<sequence>MSGATSAGVWPRLPLSEWADTRDTLHLWTQIVGKVRLALEPMVNHWWQVPLYVNAVGLTTALMPYGNRGLEAIFDFHRHVLDLRTTDGLRRTVALAPRPVADFYAEVMGRLAELGAPVRIYPRPVEVPVEIPFPDDHEHASYDPEYAHRFWLSLVHTHRVFTEFRGRFSGKVSPVHFFWGAFDLAVTRFSGRVAPPHPSVPYTADRVTREAYSHEVSSCGYWPGGADEGSFYAYAYPEPPGFRRRLVEPAAARYDTDLGEFVLPYRAVRTSADPDATLLAFAQSTYDAAADLAAWNRAALERAAVPA</sequence>
<name>A0ABX0XX31_9ACTN</name>
<gene>
    <name evidence="1" type="ORF">HC031_11690</name>
</gene>
<keyword evidence="2" id="KW-1185">Reference proteome</keyword>
<protein>
    <recommendedName>
        <fullName evidence="3">Ava_C0101 and related proteins</fullName>
    </recommendedName>
</protein>
<dbReference type="Pfam" id="PF19459">
    <property type="entry name" value="DUF5996"/>
    <property type="match status" value="1"/>
</dbReference>
<dbReference type="Proteomes" id="UP000722989">
    <property type="component" value="Unassembled WGS sequence"/>
</dbReference>
<organism evidence="1 2">
    <name type="scientific">Planosporangium thailandense</name>
    <dbReference type="NCBI Taxonomy" id="765197"/>
    <lineage>
        <taxon>Bacteria</taxon>
        <taxon>Bacillati</taxon>
        <taxon>Actinomycetota</taxon>
        <taxon>Actinomycetes</taxon>
        <taxon>Micromonosporales</taxon>
        <taxon>Micromonosporaceae</taxon>
        <taxon>Planosporangium</taxon>
    </lineage>
</organism>
<comment type="caution">
    <text evidence="1">The sequence shown here is derived from an EMBL/GenBank/DDBJ whole genome shotgun (WGS) entry which is preliminary data.</text>
</comment>
<dbReference type="InterPro" id="IPR046038">
    <property type="entry name" value="DUF5996"/>
</dbReference>
<reference evidence="1 2" key="1">
    <citation type="submission" date="2020-03" db="EMBL/GenBank/DDBJ databases">
        <title>WGS of the type strain of Planosporangium spp.</title>
        <authorList>
            <person name="Thawai C."/>
        </authorList>
    </citation>
    <scope>NUCLEOTIDE SEQUENCE [LARGE SCALE GENOMIC DNA]</scope>
    <source>
        <strain evidence="1 2">TBRC 5610</strain>
    </source>
</reference>
<evidence type="ECO:0008006" key="3">
    <source>
        <dbReference type="Google" id="ProtNLM"/>
    </source>
</evidence>
<dbReference type="EMBL" id="JAATVY010000006">
    <property type="protein sequence ID" value="NJC70368.1"/>
    <property type="molecule type" value="Genomic_DNA"/>
</dbReference>
<accession>A0ABX0XX31</accession>
<evidence type="ECO:0000313" key="2">
    <source>
        <dbReference type="Proteomes" id="UP000722989"/>
    </source>
</evidence>
<proteinExistence type="predicted"/>